<evidence type="ECO:0000313" key="2">
    <source>
        <dbReference type="EMBL" id="GAA0251490.1"/>
    </source>
</evidence>
<organism evidence="2 3">
    <name type="scientific">Saccharothrix mutabilis subsp. mutabilis</name>
    <dbReference type="NCBI Taxonomy" id="66855"/>
    <lineage>
        <taxon>Bacteria</taxon>
        <taxon>Bacillati</taxon>
        <taxon>Actinomycetota</taxon>
        <taxon>Actinomycetes</taxon>
        <taxon>Pseudonocardiales</taxon>
        <taxon>Pseudonocardiaceae</taxon>
        <taxon>Saccharothrix</taxon>
    </lineage>
</organism>
<name>A0ABN0UI54_9PSEU</name>
<dbReference type="RefSeq" id="WP_343937289.1">
    <property type="nucleotide sequence ID" value="NZ_BAAABU010000019.1"/>
</dbReference>
<feature type="compositionally biased region" description="Low complexity" evidence="1">
    <location>
        <begin position="103"/>
        <end position="113"/>
    </location>
</feature>
<gene>
    <name evidence="2" type="ORF">GCM10010492_59850</name>
</gene>
<keyword evidence="3" id="KW-1185">Reference proteome</keyword>
<comment type="caution">
    <text evidence="2">The sequence shown here is derived from an EMBL/GenBank/DDBJ whole genome shotgun (WGS) entry which is preliminary data.</text>
</comment>
<protein>
    <recommendedName>
        <fullName evidence="4">Nucleic acid/nucleotide deaminase of polymorphic system toxin</fullName>
    </recommendedName>
</protein>
<feature type="region of interest" description="Disordered" evidence="1">
    <location>
        <begin position="83"/>
        <end position="117"/>
    </location>
</feature>
<evidence type="ECO:0008006" key="4">
    <source>
        <dbReference type="Google" id="ProtNLM"/>
    </source>
</evidence>
<dbReference type="Pfam" id="PF14428">
    <property type="entry name" value="DddA-like"/>
    <property type="match status" value="1"/>
</dbReference>
<dbReference type="Proteomes" id="UP001500416">
    <property type="component" value="Unassembled WGS sequence"/>
</dbReference>
<dbReference type="EMBL" id="BAAABU010000019">
    <property type="protein sequence ID" value="GAA0251490.1"/>
    <property type="molecule type" value="Genomic_DNA"/>
</dbReference>
<evidence type="ECO:0000256" key="1">
    <source>
        <dbReference type="SAM" id="MobiDB-lite"/>
    </source>
</evidence>
<sequence>MASIGEVVAALKAAVDQLPFAALADALDLAEEASALIEQVATGSNQDEFRHVLGWFEKATEGITGLQQRLTVVQQAATAAINRLERRDDPQAGVPRSTPPSTGPAAAGPVADGPPKEAQDLLKALPVRTDPTEKTSGFWVDASGTVHGPIHSGRGELREQAVMGLRELGLAPARGTPAVADHVEVQVAIQVREASGADATLAVNNRPCDAGPLSCDRIVPRVLKPGQRLTVHWPGGRKT</sequence>
<dbReference type="InterPro" id="IPR032724">
    <property type="entry name" value="SCP1.201-like"/>
</dbReference>
<accession>A0ABN0UI54</accession>
<proteinExistence type="predicted"/>
<reference evidence="2 3" key="1">
    <citation type="journal article" date="2019" name="Int. J. Syst. Evol. Microbiol.">
        <title>The Global Catalogue of Microorganisms (GCM) 10K type strain sequencing project: providing services to taxonomists for standard genome sequencing and annotation.</title>
        <authorList>
            <consortium name="The Broad Institute Genomics Platform"/>
            <consortium name="The Broad Institute Genome Sequencing Center for Infectious Disease"/>
            <person name="Wu L."/>
            <person name="Ma J."/>
        </authorList>
    </citation>
    <scope>NUCLEOTIDE SEQUENCE [LARGE SCALE GENOMIC DNA]</scope>
    <source>
        <strain evidence="2 3">JCM 3380</strain>
    </source>
</reference>
<evidence type="ECO:0000313" key="3">
    <source>
        <dbReference type="Proteomes" id="UP001500416"/>
    </source>
</evidence>